<dbReference type="EMBL" id="JANFYS010000018">
    <property type="protein sequence ID" value="MCQ4770697.1"/>
    <property type="molecule type" value="Genomic_DNA"/>
</dbReference>
<organism evidence="4 5">
    <name type="scientific">Intestinimonas massiliensis</name>
    <name type="common">ex Afouda et al. 2020</name>
    <dbReference type="NCBI Taxonomy" id="1673721"/>
    <lineage>
        <taxon>Bacteria</taxon>
        <taxon>Bacillati</taxon>
        <taxon>Bacillota</taxon>
        <taxon>Clostridia</taxon>
        <taxon>Eubacteriales</taxon>
        <taxon>Intestinimonas</taxon>
    </lineage>
</organism>
<dbReference type="InterPro" id="IPR001119">
    <property type="entry name" value="SLH_dom"/>
</dbReference>
<evidence type="ECO:0000313" key="5">
    <source>
        <dbReference type="Proteomes" id="UP001204562"/>
    </source>
</evidence>
<gene>
    <name evidence="4" type="ORF">NE579_09500</name>
</gene>
<protein>
    <submittedName>
        <fullName evidence="4">WG repeat-containing protein</fullName>
    </submittedName>
</protein>
<dbReference type="SUPFAM" id="SSF69360">
    <property type="entry name" value="Cell wall binding repeat"/>
    <property type="match status" value="1"/>
</dbReference>
<feature type="domain" description="SLH" evidence="3">
    <location>
        <begin position="565"/>
        <end position="625"/>
    </location>
</feature>
<accession>A0AAW5JNF3</accession>
<dbReference type="Pfam" id="PF14903">
    <property type="entry name" value="WG_beta_rep"/>
    <property type="match status" value="2"/>
</dbReference>
<dbReference type="Pfam" id="PF00395">
    <property type="entry name" value="SLH"/>
    <property type="match status" value="2"/>
</dbReference>
<evidence type="ECO:0000256" key="1">
    <source>
        <dbReference type="ARBA" id="ARBA00022737"/>
    </source>
</evidence>
<evidence type="ECO:0000256" key="2">
    <source>
        <dbReference type="SAM" id="SignalP"/>
    </source>
</evidence>
<dbReference type="PROSITE" id="PS51272">
    <property type="entry name" value="SLH"/>
    <property type="match status" value="2"/>
</dbReference>
<dbReference type="PROSITE" id="PS51318">
    <property type="entry name" value="TAT"/>
    <property type="match status" value="1"/>
</dbReference>
<dbReference type="PANTHER" id="PTHR37841:SF1">
    <property type="entry name" value="DUF3298 DOMAIN-CONTAINING PROTEIN"/>
    <property type="match status" value="1"/>
</dbReference>
<dbReference type="RefSeq" id="WP_256304073.1">
    <property type="nucleotide sequence ID" value="NZ_JANFYS010000018.1"/>
</dbReference>
<evidence type="ECO:0000313" key="4">
    <source>
        <dbReference type="EMBL" id="MCQ4770697.1"/>
    </source>
</evidence>
<sequence length="625" mass="67808">MTRTRRRILSLCLTLALVAGAMAAAVQAASGEPEQTTEPERGTMTYTEPIAPQYEAAKLFSEGLAAVRQGGKWGYIATDGETAIPFAYDFACPFSEGKAVVGREEENGLALGFVDHDGKYTPFTGWGKPLLVQSEDWQADTDCYFYNGYVRLPAGAGWALYDAAGQAMGAQLVPLHTMTEGLTPGYSASARLGRGYVDRDGQAVLYWDGPEYFGAPVTTADGLRAQSYRFVSGVLPFNQGLAPVWQGTADASQNWAVTYRLGFIDQTGEWAILPAYTNCFVSGSDAAWEVFGETGLAMVQNEAGLYGAIDQTGRTVLPFQYQELWPYSEGLAPFRLGGKYGYLDPSGQTAIPARYERATGFSGGYAAVYDGERAFLIDRRGREVTGSDKLDTETYFQEGADGTKTAVNPGEYVVIEEGGQYGFGRLEFLPPLPEAGEMDAWAYGEVVAAVEADLVPVELQCLYRQNITRAQFCTLIVQVVQRSEEKDIRTVVREETGRSLYDWVGDYPFADTAGADVMAAYALGIVSGRGEGTFDPYAPITRQEAAAFLYRTAKVLGMETAGAAESAFADHDQVGVWFRDAVAFAADRGVMGSTGANRFSPLAGYTREQSFVTVHRLFQALEGEE</sequence>
<dbReference type="AlphaFoldDB" id="A0AAW5JNF3"/>
<keyword evidence="2" id="KW-0732">Signal</keyword>
<dbReference type="Proteomes" id="UP001204562">
    <property type="component" value="Unassembled WGS sequence"/>
</dbReference>
<feature type="signal peptide" evidence="2">
    <location>
        <begin position="1"/>
        <end position="28"/>
    </location>
</feature>
<feature type="domain" description="SLH" evidence="3">
    <location>
        <begin position="500"/>
        <end position="563"/>
    </location>
</feature>
<reference evidence="4" key="1">
    <citation type="submission" date="2022-06" db="EMBL/GenBank/DDBJ databases">
        <title>Isolation of gut microbiota from human fecal samples.</title>
        <authorList>
            <person name="Pamer E.G."/>
            <person name="Barat B."/>
            <person name="Waligurski E."/>
            <person name="Medina S."/>
            <person name="Paddock L."/>
            <person name="Mostad J."/>
        </authorList>
    </citation>
    <scope>NUCLEOTIDE SEQUENCE</scope>
    <source>
        <strain evidence="4">DFI.9.91</strain>
    </source>
</reference>
<feature type="chain" id="PRO_5043419873" evidence="2">
    <location>
        <begin position="29"/>
        <end position="625"/>
    </location>
</feature>
<evidence type="ECO:0000259" key="3">
    <source>
        <dbReference type="PROSITE" id="PS51272"/>
    </source>
</evidence>
<keyword evidence="1" id="KW-0677">Repeat</keyword>
<comment type="caution">
    <text evidence="4">The sequence shown here is derived from an EMBL/GenBank/DDBJ whole genome shotgun (WGS) entry which is preliminary data.</text>
</comment>
<proteinExistence type="predicted"/>
<name>A0AAW5JNF3_9FIRM</name>
<dbReference type="InterPro" id="IPR006311">
    <property type="entry name" value="TAT_signal"/>
</dbReference>
<dbReference type="InterPro" id="IPR032774">
    <property type="entry name" value="WG_beta_rep"/>
</dbReference>
<dbReference type="PANTHER" id="PTHR37841">
    <property type="entry name" value="GLR2918 PROTEIN"/>
    <property type="match status" value="1"/>
</dbReference>